<name>A0A6J5M305_9CAUD</name>
<proteinExistence type="predicted"/>
<keyword evidence="1" id="KW-0175">Coiled coil</keyword>
<evidence type="ECO:0000256" key="1">
    <source>
        <dbReference type="SAM" id="Coils"/>
    </source>
</evidence>
<dbReference type="Pfam" id="PF11056">
    <property type="entry name" value="UvsY"/>
    <property type="match status" value="1"/>
</dbReference>
<protein>
    <submittedName>
        <fullName evidence="2">Recombination, repair and ssDNA binding protein UvsY</fullName>
    </submittedName>
</protein>
<sequence length="148" mass="17320">MGVVMKFEDIFSNWEKDSEIDKTNLAEESLRIPKLHHKYYTIFAAERSVLRKLEAEMKRLKLEKYEFYTQGPTEETKEKGWRMPARGMILKTDIPLYMDGDQDIIDLSLKIGIQQEKVEFLESAIKSLQTRGYIIKNAIDFTKFTMGG</sequence>
<accession>A0A6J5M305</accession>
<dbReference type="EMBL" id="LR796380">
    <property type="protein sequence ID" value="CAB4140602.1"/>
    <property type="molecule type" value="Genomic_DNA"/>
</dbReference>
<evidence type="ECO:0000313" key="2">
    <source>
        <dbReference type="EMBL" id="CAB4140602.1"/>
    </source>
</evidence>
<gene>
    <name evidence="2" type="ORF">UFOVP395_40</name>
</gene>
<dbReference type="InterPro" id="IPR021289">
    <property type="entry name" value="UvsY"/>
</dbReference>
<reference evidence="2" key="1">
    <citation type="submission" date="2020-04" db="EMBL/GenBank/DDBJ databases">
        <authorList>
            <person name="Chiriac C."/>
            <person name="Salcher M."/>
            <person name="Ghai R."/>
            <person name="Kavagutti S V."/>
        </authorList>
    </citation>
    <scope>NUCLEOTIDE SEQUENCE</scope>
</reference>
<feature type="coiled-coil region" evidence="1">
    <location>
        <begin position="43"/>
        <end position="70"/>
    </location>
</feature>
<organism evidence="2">
    <name type="scientific">uncultured Caudovirales phage</name>
    <dbReference type="NCBI Taxonomy" id="2100421"/>
    <lineage>
        <taxon>Viruses</taxon>
        <taxon>Duplodnaviria</taxon>
        <taxon>Heunggongvirae</taxon>
        <taxon>Uroviricota</taxon>
        <taxon>Caudoviricetes</taxon>
        <taxon>Peduoviridae</taxon>
        <taxon>Maltschvirus</taxon>
        <taxon>Maltschvirus maltsch</taxon>
    </lineage>
</organism>